<evidence type="ECO:0000256" key="1">
    <source>
        <dbReference type="ARBA" id="ARBA00022737"/>
    </source>
</evidence>
<feature type="repeat" description="ANK" evidence="3">
    <location>
        <begin position="848"/>
        <end position="880"/>
    </location>
</feature>
<dbReference type="InterPro" id="IPR002110">
    <property type="entry name" value="Ankyrin_rpt"/>
</dbReference>
<comment type="caution">
    <text evidence="5">The sequence shown here is derived from an EMBL/GenBank/DDBJ whole genome shotgun (WGS) entry which is preliminary data.</text>
</comment>
<evidence type="ECO:0000313" key="6">
    <source>
        <dbReference type="Proteomes" id="UP000800039"/>
    </source>
</evidence>
<dbReference type="EMBL" id="ML976614">
    <property type="protein sequence ID" value="KAF1850712.1"/>
    <property type="molecule type" value="Genomic_DNA"/>
</dbReference>
<dbReference type="GeneID" id="63844457"/>
<dbReference type="SMART" id="SM00220">
    <property type="entry name" value="S_TKc"/>
    <property type="match status" value="1"/>
</dbReference>
<dbReference type="AlphaFoldDB" id="A0A9P4GRX9"/>
<feature type="repeat" description="ANK" evidence="3">
    <location>
        <begin position="591"/>
        <end position="623"/>
    </location>
</feature>
<dbReference type="InterPro" id="IPR011009">
    <property type="entry name" value="Kinase-like_dom_sf"/>
</dbReference>
<feature type="domain" description="Protein kinase" evidence="4">
    <location>
        <begin position="42"/>
        <end position="387"/>
    </location>
</feature>
<name>A0A9P4GRX9_9PLEO</name>
<dbReference type="PANTHER" id="PTHR24198:SF190">
    <property type="entry name" value="DYNEIN HEAVY CHAIN 12, AXONEMAL-LIKE"/>
    <property type="match status" value="1"/>
</dbReference>
<dbReference type="PROSITE" id="PS50088">
    <property type="entry name" value="ANK_REPEAT"/>
    <property type="match status" value="2"/>
</dbReference>
<sequence>MPELTPIRRRYKTTQTVPSASVEGPAEFIKLALDQLDVPYIYFKRTLRQEAATGASFQVRYFDINPENFKMDTKHKIETRLKLKQGQWLVAKHIAPPTPELREVLGTSDVNGDGVRLGSMVKEMRILAHEPLRSHRNIVQLLGFSWEKQRDELDRRWPILIMETADCGSLKDFLELADISIQTPTLRISLASDIASGLEALHRCRVVHGDIKPENVLIYQLSHDTFQAKISDFGSASLIEDLKSEIANTSPYVSLEGFTPPWDAPEAFGEIVLEDLCKVDVYAFGLLACHLAAFGTDVFSDFRKQSNGDIDTEYTFDQIAALKKDSTLMIGHAKKHILSNFGATGNERSRFLQIMEWTLEELPSNRKDMAQIRGVLCTTDIEEQPRLEEHVPSLPANDPSSDEHPQYQDLRRWDQDLMIVASGDIISTWHQRSLDDMASNDASRIEQGAQRLFWLCRGVISGALDEDESFQALKWLLISAEAGSGEAQASVYPLLSALEEIIPAESIHHLLVNACYSGETLAEVSLRDLYPDSYSEVLQHLKTTYCGYGQDCFGEQWRNEYPLDYLTDTVEDWLEDARDINELHDYPGMACGMSWLHYAASNGRQDLVTHLVAQGADPNVLNDYDESPLFMACQAGHFGVVQILCPLTRNDKRDTDFLASNELHNLTRFGTDVVEAVKLLLDWGADINQQNSDRQQTPLAFTLNDPKPSSMEAAGVLLVLGADPLIEDYHGLDCLALAACQLSPDLIQLVLGYIPPHQLTHSKAKALCSVLEMEKYEILVNGAKDYRVKVYSTLKLLVDFDTCEEFQDITGHSALTFACANSTLAMVQCLFNLLPDSPLNEWQSSAEGWTTPLMGAIVQNRFETVEYLLGIGADATILDPVVHWSPLFYAVSGRPRIVLALVQSIEKNHSSATAIHYVNIRDDGGFTAFDVAVAGDFFDAADILTAYSPAFLAHVIPYSVGSTTLYNFLGSTVYKAGQLFYLLNLIGTAADLPVVDNEGVTLLHAVSGVPIGELSCIL</sequence>
<dbReference type="Proteomes" id="UP000800039">
    <property type="component" value="Unassembled WGS sequence"/>
</dbReference>
<dbReference type="GO" id="GO:0004672">
    <property type="term" value="F:protein kinase activity"/>
    <property type="evidence" value="ECO:0007669"/>
    <property type="project" value="InterPro"/>
</dbReference>
<gene>
    <name evidence="5" type="ORF">K460DRAFT_20358</name>
</gene>
<organism evidence="5 6">
    <name type="scientific">Cucurbitaria berberidis CBS 394.84</name>
    <dbReference type="NCBI Taxonomy" id="1168544"/>
    <lineage>
        <taxon>Eukaryota</taxon>
        <taxon>Fungi</taxon>
        <taxon>Dikarya</taxon>
        <taxon>Ascomycota</taxon>
        <taxon>Pezizomycotina</taxon>
        <taxon>Dothideomycetes</taxon>
        <taxon>Pleosporomycetidae</taxon>
        <taxon>Pleosporales</taxon>
        <taxon>Pleosporineae</taxon>
        <taxon>Cucurbitariaceae</taxon>
        <taxon>Cucurbitaria</taxon>
    </lineage>
</organism>
<dbReference type="PRINTS" id="PR01415">
    <property type="entry name" value="ANKYRIN"/>
</dbReference>
<protein>
    <recommendedName>
        <fullName evidence="4">Protein kinase domain-containing protein</fullName>
    </recommendedName>
</protein>
<dbReference type="PROSITE" id="PS50297">
    <property type="entry name" value="ANK_REP_REGION"/>
    <property type="match status" value="1"/>
</dbReference>
<evidence type="ECO:0000313" key="5">
    <source>
        <dbReference type="EMBL" id="KAF1850712.1"/>
    </source>
</evidence>
<dbReference type="GO" id="GO:0005524">
    <property type="term" value="F:ATP binding"/>
    <property type="evidence" value="ECO:0007669"/>
    <property type="project" value="InterPro"/>
</dbReference>
<proteinExistence type="predicted"/>
<dbReference type="SUPFAM" id="SSF56112">
    <property type="entry name" value="Protein kinase-like (PK-like)"/>
    <property type="match status" value="1"/>
</dbReference>
<keyword evidence="6" id="KW-1185">Reference proteome</keyword>
<dbReference type="InterPro" id="IPR036770">
    <property type="entry name" value="Ankyrin_rpt-contain_sf"/>
</dbReference>
<evidence type="ECO:0000259" key="4">
    <source>
        <dbReference type="PROSITE" id="PS50011"/>
    </source>
</evidence>
<accession>A0A9P4GRX9</accession>
<dbReference type="SUPFAM" id="SSF48403">
    <property type="entry name" value="Ankyrin repeat"/>
    <property type="match status" value="1"/>
</dbReference>
<evidence type="ECO:0000256" key="2">
    <source>
        <dbReference type="ARBA" id="ARBA00023043"/>
    </source>
</evidence>
<dbReference type="Gene3D" id="1.25.40.20">
    <property type="entry name" value="Ankyrin repeat-containing domain"/>
    <property type="match status" value="2"/>
</dbReference>
<dbReference type="PANTHER" id="PTHR24198">
    <property type="entry name" value="ANKYRIN REPEAT AND PROTEIN KINASE DOMAIN-CONTAINING PROTEIN"/>
    <property type="match status" value="1"/>
</dbReference>
<dbReference type="OrthoDB" id="3789954at2759"/>
<dbReference type="PROSITE" id="PS50011">
    <property type="entry name" value="PROTEIN_KINASE_DOM"/>
    <property type="match status" value="1"/>
</dbReference>
<dbReference type="RefSeq" id="XP_040793275.1">
    <property type="nucleotide sequence ID" value="XM_040927205.1"/>
</dbReference>
<dbReference type="SMART" id="SM00248">
    <property type="entry name" value="ANK"/>
    <property type="match status" value="7"/>
</dbReference>
<keyword evidence="1" id="KW-0677">Repeat</keyword>
<dbReference type="InterPro" id="IPR008271">
    <property type="entry name" value="Ser/Thr_kinase_AS"/>
</dbReference>
<evidence type="ECO:0000256" key="3">
    <source>
        <dbReference type="PROSITE-ProRule" id="PRU00023"/>
    </source>
</evidence>
<dbReference type="InterPro" id="IPR000719">
    <property type="entry name" value="Prot_kinase_dom"/>
</dbReference>
<keyword evidence="2 3" id="KW-0040">ANK repeat</keyword>
<dbReference type="PROSITE" id="PS00108">
    <property type="entry name" value="PROTEIN_KINASE_ST"/>
    <property type="match status" value="1"/>
</dbReference>
<dbReference type="Gene3D" id="1.10.510.10">
    <property type="entry name" value="Transferase(Phosphotransferase) domain 1"/>
    <property type="match status" value="1"/>
</dbReference>
<dbReference type="GO" id="GO:0005737">
    <property type="term" value="C:cytoplasm"/>
    <property type="evidence" value="ECO:0007669"/>
    <property type="project" value="TreeGrafter"/>
</dbReference>
<dbReference type="Pfam" id="PF00069">
    <property type="entry name" value="Pkinase"/>
    <property type="match status" value="1"/>
</dbReference>
<reference evidence="5" key="1">
    <citation type="submission" date="2020-01" db="EMBL/GenBank/DDBJ databases">
        <authorList>
            <consortium name="DOE Joint Genome Institute"/>
            <person name="Haridas S."/>
            <person name="Albert R."/>
            <person name="Binder M."/>
            <person name="Bloem J."/>
            <person name="Labutti K."/>
            <person name="Salamov A."/>
            <person name="Andreopoulos B."/>
            <person name="Baker S.E."/>
            <person name="Barry K."/>
            <person name="Bills G."/>
            <person name="Bluhm B.H."/>
            <person name="Cannon C."/>
            <person name="Castanera R."/>
            <person name="Culley D.E."/>
            <person name="Daum C."/>
            <person name="Ezra D."/>
            <person name="Gonzalez J.B."/>
            <person name="Henrissat B."/>
            <person name="Kuo A."/>
            <person name="Liang C."/>
            <person name="Lipzen A."/>
            <person name="Lutzoni F."/>
            <person name="Magnuson J."/>
            <person name="Mondo S."/>
            <person name="Nolan M."/>
            <person name="Ohm R."/>
            <person name="Pangilinan J."/>
            <person name="Park H.-J."/>
            <person name="Ramirez L."/>
            <person name="Alfaro M."/>
            <person name="Sun H."/>
            <person name="Tritt A."/>
            <person name="Yoshinaga Y."/>
            <person name="Zwiers L.-H."/>
            <person name="Turgeon B.G."/>
            <person name="Goodwin S.B."/>
            <person name="Spatafora J.W."/>
            <person name="Crous P.W."/>
            <person name="Grigoriev I.V."/>
        </authorList>
    </citation>
    <scope>NUCLEOTIDE SEQUENCE</scope>
    <source>
        <strain evidence="5">CBS 394.84</strain>
    </source>
</reference>
<dbReference type="Pfam" id="PF12796">
    <property type="entry name" value="Ank_2"/>
    <property type="match status" value="2"/>
</dbReference>